<proteinExistence type="predicted"/>
<accession>E1Z448</accession>
<comment type="catalytic activity">
    <reaction evidence="1">
        <text>Hydrolysis of terminal, non-reducing beta-D-mannose residues in beta-D-mannosides.</text>
        <dbReference type="EC" id="3.2.1.25"/>
    </reaction>
</comment>
<dbReference type="GO" id="GO:0004567">
    <property type="term" value="F:beta-mannosidase activity"/>
    <property type="evidence" value="ECO:0007669"/>
    <property type="project" value="UniProtKB-EC"/>
</dbReference>
<feature type="compositionally biased region" description="Low complexity" evidence="6">
    <location>
        <begin position="656"/>
        <end position="683"/>
    </location>
</feature>
<evidence type="ECO:0000313" key="10">
    <source>
        <dbReference type="EMBL" id="EFN59286.1"/>
    </source>
</evidence>
<dbReference type="EMBL" id="GL433836">
    <property type="protein sequence ID" value="EFN59286.1"/>
    <property type="molecule type" value="Genomic_DNA"/>
</dbReference>
<feature type="region of interest" description="Disordered" evidence="6">
    <location>
        <begin position="212"/>
        <end position="270"/>
    </location>
</feature>
<organism evidence="11">
    <name type="scientific">Chlorella variabilis</name>
    <name type="common">Green alga</name>
    <dbReference type="NCBI Taxonomy" id="554065"/>
    <lineage>
        <taxon>Eukaryota</taxon>
        <taxon>Viridiplantae</taxon>
        <taxon>Chlorophyta</taxon>
        <taxon>core chlorophytes</taxon>
        <taxon>Trebouxiophyceae</taxon>
        <taxon>Chlorellales</taxon>
        <taxon>Chlorellaceae</taxon>
        <taxon>Chlorella clade</taxon>
        <taxon>Chlorella</taxon>
    </lineage>
</organism>
<dbReference type="AlphaFoldDB" id="E1Z448"/>
<dbReference type="Pfam" id="PF22666">
    <property type="entry name" value="Glyco_hydro_2_N2"/>
    <property type="match status" value="1"/>
</dbReference>
<dbReference type="KEGG" id="cvr:CHLNCDRAFT_137626"/>
<keyword evidence="7" id="KW-0472">Membrane</keyword>
<dbReference type="InParanoid" id="E1Z448"/>
<dbReference type="SUPFAM" id="SSF51445">
    <property type="entry name" value="(Trans)glycosidases"/>
    <property type="match status" value="2"/>
</dbReference>
<dbReference type="InterPro" id="IPR013783">
    <property type="entry name" value="Ig-like_fold"/>
</dbReference>
<keyword evidence="7" id="KW-0812">Transmembrane</keyword>
<dbReference type="InterPro" id="IPR054593">
    <property type="entry name" value="Beta-mannosidase-like_N2"/>
</dbReference>
<dbReference type="SUPFAM" id="SSF49785">
    <property type="entry name" value="Galactose-binding domain-like"/>
    <property type="match status" value="1"/>
</dbReference>
<feature type="region of interest" description="Disordered" evidence="6">
    <location>
        <begin position="656"/>
        <end position="684"/>
    </location>
</feature>
<dbReference type="InterPro" id="IPR008979">
    <property type="entry name" value="Galactose-bd-like_sf"/>
</dbReference>
<sequence length="1151" mass="122140">MQLMQQAGLEGNSLYRYSELNQRWAAYDNWTFSVLFDVPRKLLRNRAVLLHIDGLDTVAAIELNGAPVGRAANAHRPHAFDITDLLKKENNNLGITIFSATRYAAAQQADYPYPVPATQQVGAIPGYNFVRKAASDFGWDWGPALAPAGITGGIKLVGRSGAVLTDMVVRQQHLANGSVQLAVDALLMPPPAGQGGAGAEEQGELVLELASPDGSQHWRAQAPVTIPPPVPCPADGGGSDSSGAAESSPWLQPEGCQAGDQVEGGPRLAPHPVKRGVGVLVEAPQLWWPHDFGEQPLYRLQLTYTPVAASNSQAAGDGAGGRSSGALAAEAGEEEPATDAAAAEAGARAPGGPGVNAGLGTRSSKLSRRIGFRTVELVTDPLPGGAAETFYFRINGQPVFARGANIVPAHVYEPAVTKGRLRRLVADAKAAHMNMLRVWGGGRYFKDAFYQACDEQGVLVWQEAMFACAMYPRDDAFLREAWLEVRHQAARLSSHPSVAIWGGNNEDEAAFGWFGESLQNPRLYAADYSKLFVDVVRQAVMGVDPAMPYVDTSPSNGLLSREPYAKRWGDVADPRFGDIHFYNYRADAWDPATYPPAKFVSEFGFMSFPSFAAYKKMTAPDEWRLDSPMTAFRMRHANGMQELLAQMGRHFFAQPPQLHAQQQQQQQPVQQQQQPEQAWAQQATEQRLERLAAAQAALASAFDAAGADGRDPVAAVDAAAEAGSLNASNGGPLAAGAPAPEAGQLALTPQEEQELEQRRFEAFTYLSQLQQALAYQAAIHQWRRNKGNPAALTMGVLYWQLNDVWPGPSWSGINSDGSWRLAHHFAVDFFHPVLVSGVKGARGRVEVHLTNDLPVDVTGELAVDIIPFGATRAEEVVPLYRSDNAKDGLGVGRPAEAGDVFLRLRFCPSVVQRQWAAAGAAQPPPNPFGFATAAEELQQALGGGALLLGGSSGGAAPATERTAAASDGGPADQPCDALVALPRGTTAAQCAAARRLLQCSESLVLLTEPKDARLAPANLSAQLAPAAAPSLAVTLSSDAVALFVAVENQQQAGHFDGSGTLLLLPWEPRTLAFQPAEAGGAGASDQQPAAEGQGAGEVPAGLGLYWLQKEMAALEPPTTAATANGVLPLALHLPALLFISALASTLLVLLL</sequence>
<evidence type="ECO:0000259" key="9">
    <source>
        <dbReference type="Pfam" id="PF22666"/>
    </source>
</evidence>
<evidence type="ECO:0000256" key="4">
    <source>
        <dbReference type="ARBA" id="ARBA00023180"/>
    </source>
</evidence>
<dbReference type="InterPro" id="IPR041625">
    <property type="entry name" value="Beta-mannosidase_Ig"/>
</dbReference>
<dbReference type="PANTHER" id="PTHR43730">
    <property type="entry name" value="BETA-MANNOSIDASE"/>
    <property type="match status" value="1"/>
</dbReference>
<evidence type="ECO:0000313" key="11">
    <source>
        <dbReference type="Proteomes" id="UP000008141"/>
    </source>
</evidence>
<feature type="compositionally biased region" description="Low complexity" evidence="6">
    <location>
        <begin position="338"/>
        <end position="348"/>
    </location>
</feature>
<dbReference type="InterPro" id="IPR036156">
    <property type="entry name" value="Beta-gal/glucu_dom_sf"/>
</dbReference>
<feature type="domain" description="Beta-mannosidase Ig-fold" evidence="8">
    <location>
        <begin position="1027"/>
        <end position="1078"/>
    </location>
</feature>
<dbReference type="RefSeq" id="XP_005851388.1">
    <property type="nucleotide sequence ID" value="XM_005851326.1"/>
</dbReference>
<dbReference type="OMA" id="QEAMFAC"/>
<dbReference type="Gene3D" id="2.60.40.10">
    <property type="entry name" value="Immunoglobulins"/>
    <property type="match status" value="1"/>
</dbReference>
<dbReference type="PANTHER" id="PTHR43730:SF1">
    <property type="entry name" value="BETA-MANNOSIDASE"/>
    <property type="match status" value="1"/>
</dbReference>
<dbReference type="OrthoDB" id="2866996at2759"/>
<dbReference type="GO" id="GO:0006516">
    <property type="term" value="P:glycoprotein catabolic process"/>
    <property type="evidence" value="ECO:0007669"/>
    <property type="project" value="TreeGrafter"/>
</dbReference>
<dbReference type="STRING" id="554065.E1Z448"/>
<dbReference type="Gene3D" id="2.60.120.260">
    <property type="entry name" value="Galactose-binding domain-like"/>
    <property type="match status" value="1"/>
</dbReference>
<dbReference type="Gene3D" id="3.20.20.80">
    <property type="entry name" value="Glycosidases"/>
    <property type="match status" value="2"/>
</dbReference>
<reference evidence="10 11" key="1">
    <citation type="journal article" date="2010" name="Plant Cell">
        <title>The Chlorella variabilis NC64A genome reveals adaptation to photosymbiosis, coevolution with viruses, and cryptic sex.</title>
        <authorList>
            <person name="Blanc G."/>
            <person name="Duncan G."/>
            <person name="Agarkova I."/>
            <person name="Borodovsky M."/>
            <person name="Gurnon J."/>
            <person name="Kuo A."/>
            <person name="Lindquist E."/>
            <person name="Lucas S."/>
            <person name="Pangilinan J."/>
            <person name="Polle J."/>
            <person name="Salamov A."/>
            <person name="Terry A."/>
            <person name="Yamada T."/>
            <person name="Dunigan D.D."/>
            <person name="Grigoriev I.V."/>
            <person name="Claverie J.M."/>
            <person name="Van Etten J.L."/>
        </authorList>
    </citation>
    <scope>NUCLEOTIDE SEQUENCE [LARGE SCALE GENOMIC DNA]</scope>
    <source>
        <strain evidence="10 11">NC64A</strain>
    </source>
</reference>
<keyword evidence="7" id="KW-1133">Transmembrane helix</keyword>
<dbReference type="SUPFAM" id="SSF49303">
    <property type="entry name" value="beta-Galactosidase/glucuronidase domain"/>
    <property type="match status" value="1"/>
</dbReference>
<feature type="region of interest" description="Disordered" evidence="6">
    <location>
        <begin position="311"/>
        <end position="360"/>
    </location>
</feature>
<keyword evidence="5" id="KW-0326">Glycosidase</keyword>
<name>E1Z448_CHLVA</name>
<dbReference type="InterPro" id="IPR017853">
    <property type="entry name" value="GH"/>
</dbReference>
<protein>
    <recommendedName>
        <fullName evidence="2">beta-mannosidase</fullName>
        <ecNumber evidence="2">3.2.1.25</ecNumber>
    </recommendedName>
</protein>
<evidence type="ECO:0000256" key="1">
    <source>
        <dbReference type="ARBA" id="ARBA00000829"/>
    </source>
</evidence>
<dbReference type="InterPro" id="IPR050887">
    <property type="entry name" value="Beta-mannosidase_GH2"/>
</dbReference>
<dbReference type="eggNOG" id="KOG2230">
    <property type="taxonomic scope" value="Eukaryota"/>
</dbReference>
<feature type="transmembrane region" description="Helical" evidence="7">
    <location>
        <begin position="1129"/>
        <end position="1150"/>
    </location>
</feature>
<keyword evidence="11" id="KW-1185">Reference proteome</keyword>
<evidence type="ECO:0000256" key="6">
    <source>
        <dbReference type="SAM" id="MobiDB-lite"/>
    </source>
</evidence>
<evidence type="ECO:0000256" key="5">
    <source>
        <dbReference type="ARBA" id="ARBA00023295"/>
    </source>
</evidence>
<evidence type="ECO:0000256" key="2">
    <source>
        <dbReference type="ARBA" id="ARBA00012754"/>
    </source>
</evidence>
<keyword evidence="4" id="KW-0325">Glycoprotein</keyword>
<dbReference type="Proteomes" id="UP000008141">
    <property type="component" value="Unassembled WGS sequence"/>
</dbReference>
<evidence type="ECO:0000259" key="8">
    <source>
        <dbReference type="Pfam" id="PF17753"/>
    </source>
</evidence>
<gene>
    <name evidence="10" type="ORF">CHLNCDRAFT_137626</name>
</gene>
<evidence type="ECO:0000256" key="3">
    <source>
        <dbReference type="ARBA" id="ARBA00022801"/>
    </source>
</evidence>
<dbReference type="EC" id="3.2.1.25" evidence="2"/>
<evidence type="ECO:0000256" key="7">
    <source>
        <dbReference type="SAM" id="Phobius"/>
    </source>
</evidence>
<feature type="domain" description="Beta-mannosidase-like galactose-binding" evidence="9">
    <location>
        <begin position="5"/>
        <end position="151"/>
    </location>
</feature>
<dbReference type="GeneID" id="17358812"/>
<dbReference type="Pfam" id="PF17753">
    <property type="entry name" value="Ig_mannosidase"/>
    <property type="match status" value="1"/>
</dbReference>
<keyword evidence="3" id="KW-0378">Hydrolase</keyword>